<evidence type="ECO:0000256" key="6">
    <source>
        <dbReference type="ARBA" id="ARBA00020990"/>
    </source>
</evidence>
<evidence type="ECO:0000259" key="16">
    <source>
        <dbReference type="Pfam" id="PF02749"/>
    </source>
</evidence>
<comment type="function">
    <text evidence="1">Involved in the catabolism of quinolinic acid (QA).</text>
</comment>
<dbReference type="SUPFAM" id="SSF51690">
    <property type="entry name" value="Nicotinate/Quinolinate PRTase C-terminal domain-like"/>
    <property type="match status" value="1"/>
</dbReference>
<dbReference type="PANTHER" id="PTHR32179:SF3">
    <property type="entry name" value="NICOTINATE-NUCLEOTIDE PYROPHOSPHORYLASE [CARBOXYLATING]"/>
    <property type="match status" value="1"/>
</dbReference>
<dbReference type="Proteomes" id="UP000272560">
    <property type="component" value="Unassembled WGS sequence"/>
</dbReference>
<dbReference type="Pfam" id="PF02749">
    <property type="entry name" value="QRPTase_N"/>
    <property type="match status" value="1"/>
</dbReference>
<comment type="catalytic activity">
    <reaction evidence="11">
        <text>nicotinate beta-D-ribonucleotide + CO2 + diphosphate = quinolinate + 5-phospho-alpha-D-ribose 1-diphosphate + 2 H(+)</text>
        <dbReference type="Rhea" id="RHEA:12733"/>
        <dbReference type="ChEBI" id="CHEBI:15378"/>
        <dbReference type="ChEBI" id="CHEBI:16526"/>
        <dbReference type="ChEBI" id="CHEBI:29959"/>
        <dbReference type="ChEBI" id="CHEBI:33019"/>
        <dbReference type="ChEBI" id="CHEBI:57502"/>
        <dbReference type="ChEBI" id="CHEBI:58017"/>
        <dbReference type="EC" id="2.4.2.19"/>
    </reaction>
</comment>
<dbReference type="NCBIfam" id="TIGR00078">
    <property type="entry name" value="nadC"/>
    <property type="match status" value="1"/>
</dbReference>
<dbReference type="FunFam" id="3.20.20.70:FF:000030">
    <property type="entry name" value="Nicotinate-nucleotide pyrophosphorylase, carboxylating"/>
    <property type="match status" value="1"/>
</dbReference>
<comment type="subunit">
    <text evidence="4">Hexamer formed by 3 homodimers.</text>
</comment>
<organism evidence="17 18">
    <name type="scientific">Arthrobacter cheniae</name>
    <dbReference type="NCBI Taxonomy" id="1258888"/>
    <lineage>
        <taxon>Bacteria</taxon>
        <taxon>Bacillati</taxon>
        <taxon>Actinomycetota</taxon>
        <taxon>Actinomycetes</taxon>
        <taxon>Micrococcales</taxon>
        <taxon>Micrococcaceae</taxon>
        <taxon>Arthrobacter</taxon>
    </lineage>
</organism>
<comment type="pathway">
    <text evidence="2">Cofactor biosynthesis; NAD(+) biosynthesis; nicotinate D-ribonucleotide from quinolinate: step 1/1.</text>
</comment>
<dbReference type="Pfam" id="PF01729">
    <property type="entry name" value="QRPTase_C"/>
    <property type="match status" value="1"/>
</dbReference>
<dbReference type="Gene3D" id="3.20.20.70">
    <property type="entry name" value="Aldolase class I"/>
    <property type="match status" value="1"/>
</dbReference>
<evidence type="ECO:0000256" key="12">
    <source>
        <dbReference type="ARBA" id="ARBA00069173"/>
    </source>
</evidence>
<evidence type="ECO:0000256" key="3">
    <source>
        <dbReference type="ARBA" id="ARBA00009400"/>
    </source>
</evidence>
<gene>
    <name evidence="17" type="ORF">D6T63_05040</name>
</gene>
<evidence type="ECO:0000256" key="4">
    <source>
        <dbReference type="ARBA" id="ARBA00011218"/>
    </source>
</evidence>
<dbReference type="GO" id="GO:0034213">
    <property type="term" value="P:quinolinate catabolic process"/>
    <property type="evidence" value="ECO:0007669"/>
    <property type="project" value="TreeGrafter"/>
</dbReference>
<evidence type="ECO:0000256" key="8">
    <source>
        <dbReference type="ARBA" id="ARBA00022676"/>
    </source>
</evidence>
<comment type="similarity">
    <text evidence="3 13">Belongs to the NadC/ModD family.</text>
</comment>
<proteinExistence type="inferred from homology"/>
<dbReference type="InterPro" id="IPR036068">
    <property type="entry name" value="Nicotinate_pribotase-like_C"/>
</dbReference>
<feature type="domain" description="Quinolinate phosphoribosyl transferase N-terminal" evidence="16">
    <location>
        <begin position="35"/>
        <end position="120"/>
    </location>
</feature>
<dbReference type="Gene3D" id="3.90.1170.20">
    <property type="entry name" value="Quinolinate phosphoribosyl transferase, N-terminal domain"/>
    <property type="match status" value="1"/>
</dbReference>
<dbReference type="GO" id="GO:0005737">
    <property type="term" value="C:cytoplasm"/>
    <property type="evidence" value="ECO:0007669"/>
    <property type="project" value="TreeGrafter"/>
</dbReference>
<comment type="caution">
    <text evidence="17">The sequence shown here is derived from an EMBL/GenBank/DDBJ whole genome shotgun (WGS) entry which is preliminary data.</text>
</comment>
<dbReference type="SUPFAM" id="SSF54675">
    <property type="entry name" value="Nicotinate/Quinolinate PRTase N-terminal domain-like"/>
    <property type="match status" value="1"/>
</dbReference>
<dbReference type="InterPro" id="IPR002638">
    <property type="entry name" value="Quinolinate_PRibosylTrfase_C"/>
</dbReference>
<evidence type="ECO:0000256" key="1">
    <source>
        <dbReference type="ARBA" id="ARBA00003237"/>
    </source>
</evidence>
<evidence type="ECO:0000256" key="9">
    <source>
        <dbReference type="ARBA" id="ARBA00022679"/>
    </source>
</evidence>
<dbReference type="CDD" id="cd01572">
    <property type="entry name" value="QPRTase"/>
    <property type="match status" value="1"/>
</dbReference>
<dbReference type="RefSeq" id="WP_120148058.1">
    <property type="nucleotide sequence ID" value="NZ_QZVT01000002.1"/>
</dbReference>
<dbReference type="InterPro" id="IPR022412">
    <property type="entry name" value="Quinolinate_PRibosylTrfase_N"/>
</dbReference>
<dbReference type="PIRSF" id="PIRSF006250">
    <property type="entry name" value="NadC_ModD"/>
    <property type="match status" value="1"/>
</dbReference>
<dbReference type="EC" id="2.4.2.19" evidence="5"/>
<sequence length="322" mass="33310">MSRPTPVVPQATVPPRHLIESIVAAALAEDAPWGDITVQALIDPDLCSTATITAREPGVLCGTAAIEVAMQLTDGRISVTFPRPDGSRFEAGDTIADISGPAAGILKAERTALNIVQRLSGIATMTQAFVEAAGGTDARIVDTRKTTPGLRVLERWAVRCGGGSNHRSSLSDAVMVKDNHLALLAVDGPWALTAALLAARSRLPHTVHVEVEVDRLDQIEPVLAAGVDTIMLDNFALEELAEGVRMIGGRALVEASGNVRLDTVAAIAATGVDIISAGALTHSVRALDLGLDFAAGPGRPVAAASDGVTEDATDQGGEHDLP</sequence>
<reference evidence="17 18" key="1">
    <citation type="submission" date="2018-09" db="EMBL/GenBank/DDBJ databases">
        <title>Novel species of Arthrobacter.</title>
        <authorList>
            <person name="Liu Q."/>
            <person name="Xin Y.-H."/>
        </authorList>
    </citation>
    <scope>NUCLEOTIDE SEQUENCE [LARGE SCALE GENOMIC DNA]</scope>
    <source>
        <strain evidence="17 18">Hz2</strain>
    </source>
</reference>
<feature type="region of interest" description="Disordered" evidence="14">
    <location>
        <begin position="302"/>
        <end position="322"/>
    </location>
</feature>
<feature type="domain" description="Quinolinate phosphoribosyl transferase C-terminal" evidence="15">
    <location>
        <begin position="122"/>
        <end position="292"/>
    </location>
</feature>
<name>A0A3A5M6V8_9MICC</name>
<keyword evidence="8 13" id="KW-0328">Glycosyltransferase</keyword>
<evidence type="ECO:0000256" key="13">
    <source>
        <dbReference type="PIRNR" id="PIRNR006250"/>
    </source>
</evidence>
<evidence type="ECO:0000256" key="14">
    <source>
        <dbReference type="SAM" id="MobiDB-lite"/>
    </source>
</evidence>
<keyword evidence="7" id="KW-0662">Pyridine nucleotide biosynthesis</keyword>
<dbReference type="GO" id="GO:0009435">
    <property type="term" value="P:NAD+ biosynthetic process"/>
    <property type="evidence" value="ECO:0007669"/>
    <property type="project" value="UniProtKB-UniPathway"/>
</dbReference>
<dbReference type="OrthoDB" id="9782546at2"/>
<dbReference type="AlphaFoldDB" id="A0A3A5M6V8"/>
<dbReference type="InterPro" id="IPR004393">
    <property type="entry name" value="NadC"/>
</dbReference>
<dbReference type="InterPro" id="IPR037128">
    <property type="entry name" value="Quinolinate_PRibosylTase_N_sf"/>
</dbReference>
<dbReference type="GO" id="GO:0004514">
    <property type="term" value="F:nicotinate-nucleotide diphosphorylase (carboxylating) activity"/>
    <property type="evidence" value="ECO:0007669"/>
    <property type="project" value="UniProtKB-EC"/>
</dbReference>
<protein>
    <recommendedName>
        <fullName evidence="6">Nicotinate-nucleotide pyrophosphorylase [carboxylating]</fullName>
        <ecNumber evidence="5">2.4.2.19</ecNumber>
    </recommendedName>
    <alternativeName>
        <fullName evidence="12">Probable nicotinate-nucleotide pyrophosphorylase [carboxylating]</fullName>
    </alternativeName>
    <alternativeName>
        <fullName evidence="10">Quinolinate phosphoribosyltransferase [decarboxylating]</fullName>
    </alternativeName>
</protein>
<evidence type="ECO:0000259" key="15">
    <source>
        <dbReference type="Pfam" id="PF01729"/>
    </source>
</evidence>
<evidence type="ECO:0000256" key="11">
    <source>
        <dbReference type="ARBA" id="ARBA00047445"/>
    </source>
</evidence>
<evidence type="ECO:0000256" key="2">
    <source>
        <dbReference type="ARBA" id="ARBA00004893"/>
    </source>
</evidence>
<dbReference type="EMBL" id="QZVT01000002">
    <property type="protein sequence ID" value="RJT82244.1"/>
    <property type="molecule type" value="Genomic_DNA"/>
</dbReference>
<evidence type="ECO:0000313" key="18">
    <source>
        <dbReference type="Proteomes" id="UP000272560"/>
    </source>
</evidence>
<evidence type="ECO:0000256" key="5">
    <source>
        <dbReference type="ARBA" id="ARBA00011944"/>
    </source>
</evidence>
<evidence type="ECO:0000313" key="17">
    <source>
        <dbReference type="EMBL" id="RJT82244.1"/>
    </source>
</evidence>
<evidence type="ECO:0000256" key="10">
    <source>
        <dbReference type="ARBA" id="ARBA00033102"/>
    </source>
</evidence>
<dbReference type="InterPro" id="IPR013785">
    <property type="entry name" value="Aldolase_TIM"/>
</dbReference>
<dbReference type="InterPro" id="IPR027277">
    <property type="entry name" value="NadC/ModD"/>
</dbReference>
<accession>A0A3A5M6V8</accession>
<keyword evidence="18" id="KW-1185">Reference proteome</keyword>
<dbReference type="PANTHER" id="PTHR32179">
    <property type="entry name" value="NICOTINATE-NUCLEOTIDE PYROPHOSPHORYLASE [CARBOXYLATING]"/>
    <property type="match status" value="1"/>
</dbReference>
<keyword evidence="9 13" id="KW-0808">Transferase</keyword>
<evidence type="ECO:0000256" key="7">
    <source>
        <dbReference type="ARBA" id="ARBA00022642"/>
    </source>
</evidence>
<dbReference type="FunFam" id="3.90.1170.20:FF:000001">
    <property type="entry name" value="Nicotinate-nucleotide diphosphorylase (Carboxylating)"/>
    <property type="match status" value="1"/>
</dbReference>
<dbReference type="UniPathway" id="UPA00253">
    <property type="reaction ID" value="UER00331"/>
</dbReference>